<feature type="domain" description="Tyr recombinase" evidence="6">
    <location>
        <begin position="158"/>
        <end position="330"/>
    </location>
</feature>
<feature type="domain" description="Core-binding (CB)" evidence="7">
    <location>
        <begin position="61"/>
        <end position="137"/>
    </location>
</feature>
<dbReference type="InterPro" id="IPR011010">
    <property type="entry name" value="DNA_brk_join_enz"/>
</dbReference>
<name>A0ABZ0FAN6_9GAMM</name>
<dbReference type="Gene3D" id="1.10.443.10">
    <property type="entry name" value="Intergrase catalytic core"/>
    <property type="match status" value="1"/>
</dbReference>
<organism evidence="8 9">
    <name type="scientific">Aeromonas allosaccharophila</name>
    <dbReference type="NCBI Taxonomy" id="656"/>
    <lineage>
        <taxon>Bacteria</taxon>
        <taxon>Pseudomonadati</taxon>
        <taxon>Pseudomonadota</taxon>
        <taxon>Gammaproteobacteria</taxon>
        <taxon>Aeromonadales</taxon>
        <taxon>Aeromonadaceae</taxon>
        <taxon>Aeromonas</taxon>
    </lineage>
</organism>
<dbReference type="InterPro" id="IPR050090">
    <property type="entry name" value="Tyrosine_recombinase_XerCD"/>
</dbReference>
<evidence type="ECO:0000259" key="7">
    <source>
        <dbReference type="PROSITE" id="PS51900"/>
    </source>
</evidence>
<dbReference type="SUPFAM" id="SSF56349">
    <property type="entry name" value="DNA breaking-rejoining enzymes"/>
    <property type="match status" value="1"/>
</dbReference>
<gene>
    <name evidence="8" type="ORF">RY972_19920</name>
</gene>
<evidence type="ECO:0000256" key="2">
    <source>
        <dbReference type="ARBA" id="ARBA00022908"/>
    </source>
</evidence>
<evidence type="ECO:0000256" key="5">
    <source>
        <dbReference type="PROSITE-ProRule" id="PRU01248"/>
    </source>
</evidence>
<evidence type="ECO:0000313" key="9">
    <source>
        <dbReference type="Proteomes" id="UP001302667"/>
    </source>
</evidence>
<evidence type="ECO:0000256" key="4">
    <source>
        <dbReference type="ARBA" id="ARBA00023172"/>
    </source>
</evidence>
<dbReference type="PANTHER" id="PTHR30349">
    <property type="entry name" value="PHAGE INTEGRASE-RELATED"/>
    <property type="match status" value="1"/>
</dbReference>
<protein>
    <submittedName>
        <fullName evidence="8">Site-specific integrase</fullName>
    </submittedName>
</protein>
<keyword evidence="4" id="KW-0233">DNA recombination</keyword>
<dbReference type="InterPro" id="IPR013762">
    <property type="entry name" value="Integrase-like_cat_sf"/>
</dbReference>
<evidence type="ECO:0000259" key="6">
    <source>
        <dbReference type="PROSITE" id="PS51898"/>
    </source>
</evidence>
<reference evidence="8 9" key="1">
    <citation type="submission" date="2023-10" db="EMBL/GenBank/DDBJ databases">
        <title>Genome analysis of psychrotrophic aerobic bacterium Aeromonas allosaccharophila BIM B-1809 isolated from infected fish.</title>
        <authorList>
            <person name="Leanovich S.I."/>
            <person name="Sidarenka A.V."/>
            <person name="Akhremchuk A.E."/>
            <person name="Sikolenko M.A."/>
            <person name="Valentovich L.N."/>
        </authorList>
    </citation>
    <scope>NUCLEOTIDE SEQUENCE [LARGE SCALE GENOMIC DNA]</scope>
    <source>
        <strain evidence="8 9">BIM B-1809</strain>
    </source>
</reference>
<dbReference type="PROSITE" id="PS51900">
    <property type="entry name" value="CB"/>
    <property type="match status" value="1"/>
</dbReference>
<evidence type="ECO:0000256" key="3">
    <source>
        <dbReference type="ARBA" id="ARBA00023125"/>
    </source>
</evidence>
<keyword evidence="9" id="KW-1185">Reference proteome</keyword>
<keyword evidence="2" id="KW-0229">DNA integration</keyword>
<dbReference type="CDD" id="cd00796">
    <property type="entry name" value="INT_Rci_Hp1_C"/>
    <property type="match status" value="1"/>
</dbReference>
<evidence type="ECO:0000256" key="1">
    <source>
        <dbReference type="ARBA" id="ARBA00008857"/>
    </source>
</evidence>
<dbReference type="InterPro" id="IPR044068">
    <property type="entry name" value="CB"/>
</dbReference>
<comment type="similarity">
    <text evidence="1">Belongs to the 'phage' integrase family.</text>
</comment>
<dbReference type="Proteomes" id="UP001302667">
    <property type="component" value="Chromosome"/>
</dbReference>
<accession>A0ABZ0FAN6</accession>
<proteinExistence type="inferred from homology"/>
<dbReference type="RefSeq" id="WP_317102944.1">
    <property type="nucleotide sequence ID" value="NZ_CP136584.1"/>
</dbReference>
<dbReference type="PROSITE" id="PS51898">
    <property type="entry name" value="TYR_RECOMBINASE"/>
    <property type="match status" value="1"/>
</dbReference>
<dbReference type="EMBL" id="CP136584">
    <property type="protein sequence ID" value="WOE66234.1"/>
    <property type="molecule type" value="Genomic_DNA"/>
</dbReference>
<dbReference type="InterPro" id="IPR010998">
    <property type="entry name" value="Integrase_recombinase_N"/>
</dbReference>
<sequence length="338" mass="38507">MAQVRTVSGKRGKTYRVQLMRNGQRIDKSFPRKKDAEAFLSRLTVCDDLADAMTSVSLTTIPLSDAIRDYLDQYKGRDRSMIQRLGWWADRIGSKPVGKIQRIQIKTALDALAKDEKSPATINRYKAAISSVFEWFNDKHDTKHNPAREVRQQTESAGRTRFLSDAEIGRLLDAASNSRWERLHLLIHMALATGARRSELINLKWSDIDFQRKTAHLEQTKNGDRRTLTLTTAVIQELMAFRQVGDAYLFPHPGKLYGPFAEFDHHWRGCLIEAGISDFRFHDLRHSSASLMAKSGASLLELAEHLGHKTLNMVKRYSHLAVDHRVEQAERIFGGLAK</sequence>
<dbReference type="Gene3D" id="1.10.150.130">
    <property type="match status" value="1"/>
</dbReference>
<keyword evidence="3 5" id="KW-0238">DNA-binding</keyword>
<dbReference type="Pfam" id="PF00589">
    <property type="entry name" value="Phage_integrase"/>
    <property type="match status" value="1"/>
</dbReference>
<evidence type="ECO:0000313" key="8">
    <source>
        <dbReference type="EMBL" id="WOE66234.1"/>
    </source>
</evidence>
<dbReference type="InterPro" id="IPR002104">
    <property type="entry name" value="Integrase_catalytic"/>
</dbReference>
<dbReference type="PANTHER" id="PTHR30349:SF64">
    <property type="entry name" value="PROPHAGE INTEGRASE INTD-RELATED"/>
    <property type="match status" value="1"/>
</dbReference>